<comment type="caution">
    <text evidence="2">The sequence shown here is derived from an EMBL/GenBank/DDBJ whole genome shotgun (WGS) entry which is preliminary data.</text>
</comment>
<dbReference type="InterPro" id="IPR050723">
    <property type="entry name" value="CFA/CMAS"/>
</dbReference>
<dbReference type="CDD" id="cd02440">
    <property type="entry name" value="AdoMet_MTases"/>
    <property type="match status" value="1"/>
</dbReference>
<dbReference type="PANTHER" id="PTHR43667">
    <property type="entry name" value="CYCLOPROPANE-FATTY-ACYL-PHOSPHOLIPID SYNTHASE"/>
    <property type="match status" value="1"/>
</dbReference>
<keyword evidence="2" id="KW-0489">Methyltransferase</keyword>
<dbReference type="AlphaFoldDB" id="A0A4Y8LHV6"/>
<dbReference type="Pfam" id="PF13649">
    <property type="entry name" value="Methyltransf_25"/>
    <property type="match status" value="1"/>
</dbReference>
<protein>
    <submittedName>
        <fullName evidence="2">Class I SAM-dependent methyltransferase</fullName>
    </submittedName>
</protein>
<name>A0A4Y8LHV6_9BACL</name>
<organism evidence="2 3">
    <name type="scientific">Jeotgalibacillus salarius</name>
    <dbReference type="NCBI Taxonomy" id="546023"/>
    <lineage>
        <taxon>Bacteria</taxon>
        <taxon>Bacillati</taxon>
        <taxon>Bacillota</taxon>
        <taxon>Bacilli</taxon>
        <taxon>Bacillales</taxon>
        <taxon>Caryophanaceae</taxon>
        <taxon>Jeotgalibacillus</taxon>
    </lineage>
</organism>
<evidence type="ECO:0000313" key="2">
    <source>
        <dbReference type="EMBL" id="TFE02392.1"/>
    </source>
</evidence>
<proteinExistence type="predicted"/>
<evidence type="ECO:0000313" key="3">
    <source>
        <dbReference type="Proteomes" id="UP000297776"/>
    </source>
</evidence>
<accession>A0A4Y8LHV6</accession>
<sequence length="236" mass="27085">MSKLILNNEDLLEMLDELMRDPVEFWNDFYDEREKEIPFFKNKPDENLVGYFKNAVMKPGHVLELGSGPGRNAIYFAQQDCEVDAVDLSSKSLEWAKERASAQGLDINFIRGNVFELDIEEGFYDIVYDSGCFHHIAPHRRMSYLNLLQKALKPNGYFALTCFVEGGELGGSELSDLDVYKQRNLNGGLGFTEEKLKAIFAGFEVIEIRPMKEKDEDDQEFGLRGLWTALFRKKAE</sequence>
<dbReference type="GO" id="GO:0032259">
    <property type="term" value="P:methylation"/>
    <property type="evidence" value="ECO:0007669"/>
    <property type="project" value="UniProtKB-KW"/>
</dbReference>
<dbReference type="PANTHER" id="PTHR43667:SF2">
    <property type="entry name" value="FATTY ACID C-METHYL TRANSFERASE"/>
    <property type="match status" value="1"/>
</dbReference>
<reference evidence="2 3" key="1">
    <citation type="submission" date="2019-03" db="EMBL/GenBank/DDBJ databases">
        <authorList>
            <person name="Yang Y."/>
        </authorList>
    </citation>
    <scope>NUCLEOTIDE SEQUENCE [LARGE SCALE GENOMIC DNA]</scope>
    <source>
        <strain evidence="2 3">ASL-1</strain>
    </source>
</reference>
<dbReference type="GO" id="GO:0008168">
    <property type="term" value="F:methyltransferase activity"/>
    <property type="evidence" value="ECO:0007669"/>
    <property type="project" value="UniProtKB-KW"/>
</dbReference>
<dbReference type="Proteomes" id="UP000297776">
    <property type="component" value="Unassembled WGS sequence"/>
</dbReference>
<gene>
    <name evidence="2" type="ORF">E2626_07370</name>
</gene>
<dbReference type="SUPFAM" id="SSF53335">
    <property type="entry name" value="S-adenosyl-L-methionine-dependent methyltransferases"/>
    <property type="match status" value="1"/>
</dbReference>
<keyword evidence="3" id="KW-1185">Reference proteome</keyword>
<dbReference type="InterPro" id="IPR029063">
    <property type="entry name" value="SAM-dependent_MTases_sf"/>
</dbReference>
<evidence type="ECO:0000259" key="1">
    <source>
        <dbReference type="Pfam" id="PF13649"/>
    </source>
</evidence>
<dbReference type="OrthoDB" id="9804312at2"/>
<dbReference type="RefSeq" id="WP_134381089.1">
    <property type="nucleotide sequence ID" value="NZ_SORX01000003.1"/>
</dbReference>
<dbReference type="Gene3D" id="3.40.50.150">
    <property type="entry name" value="Vaccinia Virus protein VP39"/>
    <property type="match status" value="1"/>
</dbReference>
<feature type="domain" description="Methyltransferase" evidence="1">
    <location>
        <begin position="62"/>
        <end position="156"/>
    </location>
</feature>
<dbReference type="InterPro" id="IPR041698">
    <property type="entry name" value="Methyltransf_25"/>
</dbReference>
<dbReference type="EMBL" id="SORX01000003">
    <property type="protein sequence ID" value="TFE02392.1"/>
    <property type="molecule type" value="Genomic_DNA"/>
</dbReference>
<keyword evidence="2" id="KW-0808">Transferase</keyword>